<dbReference type="OMA" id="EIKAFWV"/>
<evidence type="ECO:0000256" key="4">
    <source>
        <dbReference type="ARBA" id="ARBA00022490"/>
    </source>
</evidence>
<dbReference type="InterPro" id="IPR001247">
    <property type="entry name" value="ExoRNase_PH_dom1"/>
</dbReference>
<dbReference type="GO" id="GO:0071028">
    <property type="term" value="P:nuclear mRNA surveillance"/>
    <property type="evidence" value="ECO:0007669"/>
    <property type="project" value="TreeGrafter"/>
</dbReference>
<dbReference type="FunCoup" id="A8P6I1">
    <property type="interactions" value="772"/>
</dbReference>
<dbReference type="InterPro" id="IPR050590">
    <property type="entry name" value="Exosome_comp_Rrp42_subfam"/>
</dbReference>
<evidence type="ECO:0000256" key="5">
    <source>
        <dbReference type="ARBA" id="ARBA00022552"/>
    </source>
</evidence>
<dbReference type="InterPro" id="IPR027408">
    <property type="entry name" value="PNPase/RNase_PH_dom_sf"/>
</dbReference>
<dbReference type="PANTHER" id="PTHR11097">
    <property type="entry name" value="EXOSOME COMPLEX EXONUCLEASE RIBOSOMAL RNA PROCESSING PROTEIN"/>
    <property type="match status" value="1"/>
</dbReference>
<evidence type="ECO:0000259" key="11">
    <source>
        <dbReference type="Pfam" id="PF01138"/>
    </source>
</evidence>
<keyword evidence="4" id="KW-0963">Cytoplasm</keyword>
<dbReference type="GO" id="GO:0035925">
    <property type="term" value="F:mRNA 3'-UTR AU-rich region binding"/>
    <property type="evidence" value="ECO:0007669"/>
    <property type="project" value="TreeGrafter"/>
</dbReference>
<evidence type="ECO:0000256" key="1">
    <source>
        <dbReference type="ARBA" id="ARBA00004496"/>
    </source>
</evidence>
<keyword evidence="7" id="KW-0694">RNA-binding</keyword>
<dbReference type="KEGG" id="cci:CC1G_12434"/>
<evidence type="ECO:0000256" key="2">
    <source>
        <dbReference type="ARBA" id="ARBA00004604"/>
    </source>
</evidence>
<keyword evidence="13" id="KW-1185">Reference proteome</keyword>
<dbReference type="InterPro" id="IPR036345">
    <property type="entry name" value="ExoRNase_PH_dom2_sf"/>
</dbReference>
<comment type="similarity">
    <text evidence="3">Belongs to the RNase PH family.</text>
</comment>
<dbReference type="OrthoDB" id="45882at2759"/>
<proteinExistence type="inferred from homology"/>
<dbReference type="GO" id="GO:0034473">
    <property type="term" value="P:U1 snRNA 3'-end processing"/>
    <property type="evidence" value="ECO:0007669"/>
    <property type="project" value="TreeGrafter"/>
</dbReference>
<accession>A8P6I1</accession>
<feature type="domain" description="Exoribonuclease phosphorolytic" evidence="11">
    <location>
        <begin position="133"/>
        <end position="175"/>
    </location>
</feature>
<keyword evidence="6" id="KW-0271">Exosome</keyword>
<evidence type="ECO:0000256" key="10">
    <source>
        <dbReference type="SAM" id="MobiDB-lite"/>
    </source>
</evidence>
<name>A8P6I1_COPC7</name>
<keyword evidence="8" id="KW-0539">Nucleus</keyword>
<dbReference type="SUPFAM" id="SSF55666">
    <property type="entry name" value="Ribonuclease PH domain 2-like"/>
    <property type="match status" value="1"/>
</dbReference>
<dbReference type="GO" id="GO:0034475">
    <property type="term" value="P:U4 snRNA 3'-end processing"/>
    <property type="evidence" value="ECO:0007669"/>
    <property type="project" value="TreeGrafter"/>
</dbReference>
<dbReference type="PANTHER" id="PTHR11097:SF9">
    <property type="entry name" value="EXOSOME COMPLEX COMPONENT RRP43"/>
    <property type="match status" value="1"/>
</dbReference>
<dbReference type="GO" id="GO:0071035">
    <property type="term" value="P:nuclear polyadenylation-dependent rRNA catabolic process"/>
    <property type="evidence" value="ECO:0007669"/>
    <property type="project" value="TreeGrafter"/>
</dbReference>
<dbReference type="AlphaFoldDB" id="A8P6I1"/>
<dbReference type="STRING" id="240176.A8P6I1"/>
<gene>
    <name evidence="12" type="ORF">CC1G_12434</name>
</gene>
<dbReference type="GO" id="GO:0071038">
    <property type="term" value="P:TRAMP-dependent tRNA surveillance pathway"/>
    <property type="evidence" value="ECO:0007669"/>
    <property type="project" value="TreeGrafter"/>
</dbReference>
<dbReference type="VEuPathDB" id="FungiDB:CC1G_12434"/>
<dbReference type="Gene3D" id="3.30.230.70">
    <property type="entry name" value="GHMP Kinase, N-terminal domain"/>
    <property type="match status" value="2"/>
</dbReference>
<feature type="region of interest" description="Disordered" evidence="10">
    <location>
        <begin position="1"/>
        <end position="20"/>
    </location>
</feature>
<evidence type="ECO:0000256" key="9">
    <source>
        <dbReference type="ARBA" id="ARBA00030617"/>
    </source>
</evidence>
<evidence type="ECO:0000256" key="6">
    <source>
        <dbReference type="ARBA" id="ARBA00022835"/>
    </source>
</evidence>
<dbReference type="GO" id="GO:0016075">
    <property type="term" value="P:rRNA catabolic process"/>
    <property type="evidence" value="ECO:0007669"/>
    <property type="project" value="TreeGrafter"/>
</dbReference>
<comment type="caution">
    <text evidence="12">The sequence shown here is derived from an EMBL/GenBank/DDBJ whole genome shotgun (WGS) entry which is preliminary data.</text>
</comment>
<sequence length="237" mass="26217">MDETPSLSHGHNPLNLTSTFPHRPSLTYSIHHPQTRKTVPNLDLPALCSPKFKPGPPTDESQVLSDRLNEALVTYVCLPSYIHLAYGLHICPGLSLPTQRTTTFFFPTTPPNQTPNPALQNTLKHNNSANTLPLESLCIQPNKSVWTIYLDAICINYDGNAFDAALMAMVLALKNDPTSFEEPLLNDTLTIIMDDKAEFISVSHLGVGSTKHEDALSYCMEQAKERHAAVFKTIYSS</sequence>
<keyword evidence="5" id="KW-0698">rRNA processing</keyword>
<dbReference type="GO" id="GO:0005730">
    <property type="term" value="C:nucleolus"/>
    <property type="evidence" value="ECO:0007669"/>
    <property type="project" value="UniProtKB-SubCell"/>
</dbReference>
<evidence type="ECO:0000256" key="8">
    <source>
        <dbReference type="ARBA" id="ARBA00023242"/>
    </source>
</evidence>
<dbReference type="Proteomes" id="UP000001861">
    <property type="component" value="Unassembled WGS sequence"/>
</dbReference>
<dbReference type="SUPFAM" id="SSF54211">
    <property type="entry name" value="Ribosomal protein S5 domain 2-like"/>
    <property type="match status" value="1"/>
</dbReference>
<dbReference type="InParanoid" id="A8P6I1"/>
<dbReference type="InterPro" id="IPR020568">
    <property type="entry name" value="Ribosomal_Su5_D2-typ_SF"/>
</dbReference>
<evidence type="ECO:0000313" key="12">
    <source>
        <dbReference type="EMBL" id="EAU82666.1"/>
    </source>
</evidence>
<evidence type="ECO:0000313" key="13">
    <source>
        <dbReference type="Proteomes" id="UP000001861"/>
    </source>
</evidence>
<evidence type="ECO:0000256" key="7">
    <source>
        <dbReference type="ARBA" id="ARBA00022884"/>
    </source>
</evidence>
<protein>
    <recommendedName>
        <fullName evidence="9">Ribosomal RNA-processing protein 43</fullName>
    </recommendedName>
</protein>
<dbReference type="EMBL" id="AACS02000005">
    <property type="protein sequence ID" value="EAU82666.1"/>
    <property type="molecule type" value="Genomic_DNA"/>
</dbReference>
<dbReference type="GeneID" id="6015766"/>
<dbReference type="eggNOG" id="KOG1613">
    <property type="taxonomic scope" value="Eukaryota"/>
</dbReference>
<dbReference type="GO" id="GO:0000176">
    <property type="term" value="C:nuclear exosome (RNase complex)"/>
    <property type="evidence" value="ECO:0007669"/>
    <property type="project" value="UniProtKB-ARBA"/>
</dbReference>
<dbReference type="RefSeq" id="XP_001839162.1">
    <property type="nucleotide sequence ID" value="XM_001839110.1"/>
</dbReference>
<dbReference type="Pfam" id="PF01138">
    <property type="entry name" value="RNase_PH"/>
    <property type="match status" value="1"/>
</dbReference>
<organism evidence="12 13">
    <name type="scientific">Coprinopsis cinerea (strain Okayama-7 / 130 / ATCC MYA-4618 / FGSC 9003)</name>
    <name type="common">Inky cap fungus</name>
    <name type="synonym">Hormographiella aspergillata</name>
    <dbReference type="NCBI Taxonomy" id="240176"/>
    <lineage>
        <taxon>Eukaryota</taxon>
        <taxon>Fungi</taxon>
        <taxon>Dikarya</taxon>
        <taxon>Basidiomycota</taxon>
        <taxon>Agaricomycotina</taxon>
        <taxon>Agaricomycetes</taxon>
        <taxon>Agaricomycetidae</taxon>
        <taxon>Agaricales</taxon>
        <taxon>Agaricineae</taxon>
        <taxon>Psathyrellaceae</taxon>
        <taxon>Coprinopsis</taxon>
    </lineage>
</organism>
<dbReference type="GO" id="GO:0000177">
    <property type="term" value="C:cytoplasmic exosome (RNase complex)"/>
    <property type="evidence" value="ECO:0007669"/>
    <property type="project" value="TreeGrafter"/>
</dbReference>
<dbReference type="GO" id="GO:0000467">
    <property type="term" value="P:exonucleolytic trimming to generate mature 3'-end of 5.8S rRNA from tricistronic rRNA transcript (SSU-rRNA, 5.8S rRNA, LSU-rRNA)"/>
    <property type="evidence" value="ECO:0007669"/>
    <property type="project" value="TreeGrafter"/>
</dbReference>
<reference evidence="12 13" key="1">
    <citation type="journal article" date="2010" name="Proc. Natl. Acad. Sci. U.S.A.">
        <title>Insights into evolution of multicellular fungi from the assembled chromosomes of the mushroom Coprinopsis cinerea (Coprinus cinereus).</title>
        <authorList>
            <person name="Stajich J.E."/>
            <person name="Wilke S.K."/>
            <person name="Ahren D."/>
            <person name="Au C.H."/>
            <person name="Birren B.W."/>
            <person name="Borodovsky M."/>
            <person name="Burns C."/>
            <person name="Canback B."/>
            <person name="Casselton L.A."/>
            <person name="Cheng C.K."/>
            <person name="Deng J."/>
            <person name="Dietrich F.S."/>
            <person name="Fargo D.C."/>
            <person name="Farman M.L."/>
            <person name="Gathman A.C."/>
            <person name="Goldberg J."/>
            <person name="Guigo R."/>
            <person name="Hoegger P.J."/>
            <person name="Hooker J.B."/>
            <person name="Huggins A."/>
            <person name="James T.Y."/>
            <person name="Kamada T."/>
            <person name="Kilaru S."/>
            <person name="Kodira C."/>
            <person name="Kues U."/>
            <person name="Kupfer D."/>
            <person name="Kwan H.S."/>
            <person name="Lomsadze A."/>
            <person name="Li W."/>
            <person name="Lilly W.W."/>
            <person name="Ma L.J."/>
            <person name="Mackey A.J."/>
            <person name="Manning G."/>
            <person name="Martin F."/>
            <person name="Muraguchi H."/>
            <person name="Natvig D.O."/>
            <person name="Palmerini H."/>
            <person name="Ramesh M.A."/>
            <person name="Rehmeyer C.J."/>
            <person name="Roe B.A."/>
            <person name="Shenoy N."/>
            <person name="Stanke M."/>
            <person name="Ter-Hovhannisyan V."/>
            <person name="Tunlid A."/>
            <person name="Velagapudi R."/>
            <person name="Vision T.J."/>
            <person name="Zeng Q."/>
            <person name="Zolan M.E."/>
            <person name="Pukkila P.J."/>
        </authorList>
    </citation>
    <scope>NUCLEOTIDE SEQUENCE [LARGE SCALE GENOMIC DNA]</scope>
    <source>
        <strain evidence="13">Okayama-7 / 130 / ATCC MYA-4618 / FGSC 9003</strain>
    </source>
</reference>
<comment type="subcellular location">
    <subcellularLocation>
        <location evidence="1">Cytoplasm</location>
    </subcellularLocation>
    <subcellularLocation>
        <location evidence="2">Nucleus</location>
        <location evidence="2">Nucleolus</location>
    </subcellularLocation>
</comment>
<dbReference type="GO" id="GO:0034476">
    <property type="term" value="P:U5 snRNA 3'-end processing"/>
    <property type="evidence" value="ECO:0007669"/>
    <property type="project" value="TreeGrafter"/>
</dbReference>
<evidence type="ECO:0000256" key="3">
    <source>
        <dbReference type="ARBA" id="ARBA00006678"/>
    </source>
</evidence>